<evidence type="ECO:0000313" key="2">
    <source>
        <dbReference type="Proteomes" id="UP000237194"/>
    </source>
</evidence>
<reference evidence="1 2" key="2">
    <citation type="submission" date="2018-03" db="EMBL/GenBank/DDBJ databases">
        <title>Draft genome of Pseudomonas putida strain KT-27.</title>
        <authorList>
            <person name="Yoshizawa S."/>
            <person name="Khan N.H."/>
            <person name="Nishimura M."/>
            <person name="Chiura H.X."/>
            <person name="Ogura Y."/>
            <person name="Hayashi T."/>
            <person name="Kogure K."/>
        </authorList>
    </citation>
    <scope>NUCLEOTIDE SEQUENCE [LARGE SCALE GENOMIC DNA]</scope>
    <source>
        <strain evidence="1 2">KT-27</strain>
    </source>
</reference>
<evidence type="ECO:0000313" key="1">
    <source>
        <dbReference type="EMBL" id="POF90996.1"/>
    </source>
</evidence>
<protein>
    <submittedName>
        <fullName evidence="1">Uncharacterized protein</fullName>
    </submittedName>
</protein>
<comment type="caution">
    <text evidence="1">The sequence shown here is derived from an EMBL/GenBank/DDBJ whole genome shotgun (WGS) entry which is preliminary data.</text>
</comment>
<accession>A0A2S3WJ74</accession>
<organism evidence="1 2">
    <name type="scientific">Pseudomonas putida</name>
    <name type="common">Arthrobacter siderocapsulatus</name>
    <dbReference type="NCBI Taxonomy" id="303"/>
    <lineage>
        <taxon>Bacteria</taxon>
        <taxon>Pseudomonadati</taxon>
        <taxon>Pseudomonadota</taxon>
        <taxon>Gammaproteobacteria</taxon>
        <taxon>Pseudomonadales</taxon>
        <taxon>Pseudomonadaceae</taxon>
        <taxon>Pseudomonas</taxon>
    </lineage>
</organism>
<gene>
    <name evidence="1" type="ORF">BGP80_12885</name>
</gene>
<dbReference type="Proteomes" id="UP000237194">
    <property type="component" value="Unassembled WGS sequence"/>
</dbReference>
<proteinExistence type="predicted"/>
<reference evidence="1 2" key="1">
    <citation type="submission" date="2016-08" db="EMBL/GenBank/DDBJ databases">
        <authorList>
            <person name="Seilhamer J.J."/>
        </authorList>
    </citation>
    <scope>NUCLEOTIDE SEQUENCE [LARGE SCALE GENOMIC DNA]</scope>
    <source>
        <strain evidence="1 2">KT-27</strain>
    </source>
</reference>
<sequence>MPSRLLLVIEPRSSEFLIASGASVLVLVEHQSTEQPIEVEYLPGGMVVYTSESGQVEVYQNGRRLSQGNQTRTMANKLSR</sequence>
<name>A0A2S3WJ74_PSEPU</name>
<dbReference type="EMBL" id="MIND01000018">
    <property type="protein sequence ID" value="POF90996.1"/>
    <property type="molecule type" value="Genomic_DNA"/>
</dbReference>
<dbReference type="AlphaFoldDB" id="A0A2S3WJ74"/>